<sequence>MPLTPPADIPTDADLVAALVAAQHPDLAGPLRLVSDGWDNQLYRLGDAYAVRIPRREVAAHLIEHEQQLLPGIAARVSARVPAPVRVGAPSDLFPWPWSIVEWIDGVDGASVGAGERAGIAEALAEFVGELAVPAPDAPHNPVRGVPLASRREVVATRLRSLSGRMEVAALEQAWREALAAPAWDGPPLLLHGDLHPGNLLLTETGGLAAVIDFGDVTSGDPATDLATAWLTFDGDARERFRAALPVAPDRATWLRARGWAVTMGSALAMSSDDNPRMASLARHALDQLA</sequence>
<proteinExistence type="predicted"/>
<dbReference type="Pfam" id="PF01636">
    <property type="entry name" value="APH"/>
    <property type="match status" value="1"/>
</dbReference>
<dbReference type="PANTHER" id="PTHR21310">
    <property type="entry name" value="AMINOGLYCOSIDE PHOSPHOTRANSFERASE-RELATED-RELATED"/>
    <property type="match status" value="1"/>
</dbReference>
<reference evidence="2 3" key="1">
    <citation type="submission" date="2020-07" db="EMBL/GenBank/DDBJ databases">
        <title>Sequencing the genomes of 1000 actinobacteria strains.</title>
        <authorList>
            <person name="Klenk H.-P."/>
        </authorList>
    </citation>
    <scope>NUCLEOTIDE SEQUENCE [LARGE SCALE GENOMIC DNA]</scope>
    <source>
        <strain evidence="2 3">DSM 15165</strain>
    </source>
</reference>
<dbReference type="RefSeq" id="WP_179604537.1">
    <property type="nucleotide sequence ID" value="NZ_BAABEH010000001.1"/>
</dbReference>
<dbReference type="InterPro" id="IPR051678">
    <property type="entry name" value="AGP_Transferase"/>
</dbReference>
<feature type="domain" description="Aminoglycoside phosphotransferase" evidence="1">
    <location>
        <begin position="31"/>
        <end position="260"/>
    </location>
</feature>
<accession>A0A853CQE2</accession>
<evidence type="ECO:0000313" key="2">
    <source>
        <dbReference type="EMBL" id="NYJ22498.1"/>
    </source>
</evidence>
<dbReference type="Proteomes" id="UP000578352">
    <property type="component" value="Unassembled WGS sequence"/>
</dbReference>
<dbReference type="EMBL" id="JACCFL010000001">
    <property type="protein sequence ID" value="NYJ22498.1"/>
    <property type="molecule type" value="Genomic_DNA"/>
</dbReference>
<dbReference type="PANTHER" id="PTHR21310:SF42">
    <property type="entry name" value="BIFUNCTIONAL AAC_APH"/>
    <property type="match status" value="1"/>
</dbReference>
<dbReference type="SUPFAM" id="SSF56112">
    <property type="entry name" value="Protein kinase-like (PK-like)"/>
    <property type="match status" value="1"/>
</dbReference>
<dbReference type="InterPro" id="IPR011009">
    <property type="entry name" value="Kinase-like_dom_sf"/>
</dbReference>
<keyword evidence="2" id="KW-0808">Transferase</keyword>
<protein>
    <submittedName>
        <fullName evidence="2">Aminoglycoside phosphotransferase (APT) family kinase protein</fullName>
    </submittedName>
</protein>
<comment type="caution">
    <text evidence="2">The sequence shown here is derived from an EMBL/GenBank/DDBJ whole genome shotgun (WGS) entry which is preliminary data.</text>
</comment>
<dbReference type="AlphaFoldDB" id="A0A853CQE2"/>
<organism evidence="2 3">
    <name type="scientific">Leifsonia shinshuensis</name>
    <dbReference type="NCBI Taxonomy" id="150026"/>
    <lineage>
        <taxon>Bacteria</taxon>
        <taxon>Bacillati</taxon>
        <taxon>Actinomycetota</taxon>
        <taxon>Actinomycetes</taxon>
        <taxon>Micrococcales</taxon>
        <taxon>Microbacteriaceae</taxon>
        <taxon>Leifsonia</taxon>
    </lineage>
</organism>
<evidence type="ECO:0000259" key="1">
    <source>
        <dbReference type="Pfam" id="PF01636"/>
    </source>
</evidence>
<keyword evidence="2" id="KW-0418">Kinase</keyword>
<dbReference type="GO" id="GO:0016301">
    <property type="term" value="F:kinase activity"/>
    <property type="evidence" value="ECO:0007669"/>
    <property type="project" value="UniProtKB-KW"/>
</dbReference>
<dbReference type="InterPro" id="IPR002575">
    <property type="entry name" value="Aminoglycoside_PTrfase"/>
</dbReference>
<name>A0A853CQE2_9MICO</name>
<evidence type="ECO:0000313" key="3">
    <source>
        <dbReference type="Proteomes" id="UP000578352"/>
    </source>
</evidence>
<dbReference type="Gene3D" id="3.90.1200.10">
    <property type="match status" value="1"/>
</dbReference>
<dbReference type="CDD" id="cd05155">
    <property type="entry name" value="APH_ChoK_like_1"/>
    <property type="match status" value="1"/>
</dbReference>
<gene>
    <name evidence="2" type="ORF">HNR13_000785</name>
</gene>
<dbReference type="Gene3D" id="3.30.200.20">
    <property type="entry name" value="Phosphorylase Kinase, domain 1"/>
    <property type="match status" value="1"/>
</dbReference>